<proteinExistence type="predicted"/>
<keyword evidence="3" id="KW-1185">Reference proteome</keyword>
<sequence length="152" mass="16803">MFQGNPNEAHRGEKRNAGHPPSGPTGTEEVPSDDVDHVIRLHQGGRSGNSDGQTQEEAFKGTDVMSAKNAEPSRCVTPLPTTSRWPLLPPLREVGLSPLKLPSPRAASLRDLSAQWAFELRRRSLMKRLRNELLARAPPGVVVPKLRFVVYR</sequence>
<dbReference type="EMBL" id="JAPMOS010000029">
    <property type="protein sequence ID" value="KAJ4458470.1"/>
    <property type="molecule type" value="Genomic_DNA"/>
</dbReference>
<comment type="caution">
    <text evidence="2">The sequence shown here is derived from an EMBL/GenBank/DDBJ whole genome shotgun (WGS) entry which is preliminary data.</text>
</comment>
<reference evidence="2" key="1">
    <citation type="journal article" date="2022" name="bioRxiv">
        <title>Genomics of Preaxostyla Flagellates Illuminates Evolutionary Transitions and the Path Towards Mitochondrial Loss.</title>
        <authorList>
            <person name="Novak L.V.F."/>
            <person name="Treitli S.C."/>
            <person name="Pyrih J."/>
            <person name="Halakuc P."/>
            <person name="Pipaliya S.V."/>
            <person name="Vacek V."/>
            <person name="Brzon O."/>
            <person name="Soukal P."/>
            <person name="Eme L."/>
            <person name="Dacks J.B."/>
            <person name="Karnkowska A."/>
            <person name="Elias M."/>
            <person name="Hampl V."/>
        </authorList>
    </citation>
    <scope>NUCLEOTIDE SEQUENCE</scope>
    <source>
        <strain evidence="2">RCP-MX</strain>
    </source>
</reference>
<name>A0ABQ8UGT8_9EUKA</name>
<dbReference type="Proteomes" id="UP001141327">
    <property type="component" value="Unassembled WGS sequence"/>
</dbReference>
<evidence type="ECO:0000313" key="2">
    <source>
        <dbReference type="EMBL" id="KAJ4458470.1"/>
    </source>
</evidence>
<protein>
    <submittedName>
        <fullName evidence="2">Uncharacterized protein</fullName>
    </submittedName>
</protein>
<gene>
    <name evidence="2" type="ORF">PAPYR_5866</name>
</gene>
<accession>A0ABQ8UGT8</accession>
<feature type="region of interest" description="Disordered" evidence="1">
    <location>
        <begin position="1"/>
        <end position="83"/>
    </location>
</feature>
<evidence type="ECO:0000256" key="1">
    <source>
        <dbReference type="SAM" id="MobiDB-lite"/>
    </source>
</evidence>
<evidence type="ECO:0000313" key="3">
    <source>
        <dbReference type="Proteomes" id="UP001141327"/>
    </source>
</evidence>
<organism evidence="2 3">
    <name type="scientific">Paratrimastix pyriformis</name>
    <dbReference type="NCBI Taxonomy" id="342808"/>
    <lineage>
        <taxon>Eukaryota</taxon>
        <taxon>Metamonada</taxon>
        <taxon>Preaxostyla</taxon>
        <taxon>Paratrimastigidae</taxon>
        <taxon>Paratrimastix</taxon>
    </lineage>
</organism>